<reference evidence="7 8" key="1">
    <citation type="journal article" date="2004" name="Proc. Natl. Acad. Sci. U.S.A.">
        <title>The diploid genome sequence of Candida albicans.</title>
        <authorList>
            <person name="Jones T."/>
            <person name="Federspiel N.A."/>
            <person name="Chibana H."/>
            <person name="Dungan J."/>
            <person name="Kalman S."/>
            <person name="Magee B.B."/>
            <person name="Newport G."/>
            <person name="Thorstenson Y.R."/>
            <person name="Agabian N."/>
            <person name="Magee P.T."/>
            <person name="Davis R.W."/>
            <person name="Scherer S."/>
        </authorList>
    </citation>
    <scope>NUCLEOTIDE SEQUENCE [LARGE SCALE GENOMIC DNA]</scope>
    <source>
        <strain evidence="8">SC5314 / ATCC MYA-2876</strain>
    </source>
</reference>
<dbReference type="InterPro" id="IPR002110">
    <property type="entry name" value="Ankyrin_rpt"/>
</dbReference>
<dbReference type="eggNOG" id="KOG0504">
    <property type="taxonomic scope" value="Eukaryota"/>
</dbReference>
<dbReference type="GeneID" id="3634936"/>
<feature type="compositionally biased region" description="Basic and acidic residues" evidence="5">
    <location>
        <begin position="539"/>
        <end position="556"/>
    </location>
</feature>
<dbReference type="SUPFAM" id="SSF48403">
    <property type="entry name" value="Ankyrin repeat"/>
    <property type="match status" value="1"/>
</dbReference>
<dbReference type="PANTHER" id="PTHR24171:SF8">
    <property type="entry name" value="BRCA1-ASSOCIATED RING DOMAIN PROTEIN 1"/>
    <property type="match status" value="1"/>
</dbReference>
<dbReference type="AlphaFoldDB" id="A0A1D8PEE1"/>
<dbReference type="PROSITE" id="PS50088">
    <property type="entry name" value="ANK_REPEAT"/>
    <property type="match status" value="4"/>
</dbReference>
<dbReference type="Pfam" id="PF12796">
    <property type="entry name" value="Ank_2"/>
    <property type="match status" value="2"/>
</dbReference>
<evidence type="ECO:0000313" key="6">
    <source>
        <dbReference type="CGD" id="CAL0000179227"/>
    </source>
</evidence>
<dbReference type="Proteomes" id="UP000000559">
    <property type="component" value="Chromosome 1"/>
</dbReference>
<dbReference type="Gene3D" id="1.25.40.20">
    <property type="entry name" value="Ankyrin repeat-containing domain"/>
    <property type="match status" value="1"/>
</dbReference>
<dbReference type="FunCoup" id="A0A1D8PEE1">
    <property type="interactions" value="155"/>
</dbReference>
<dbReference type="SMR" id="A0A1D8PEE1"/>
<feature type="compositionally biased region" description="Polar residues" evidence="5">
    <location>
        <begin position="328"/>
        <end position="339"/>
    </location>
</feature>
<feature type="compositionally biased region" description="Acidic residues" evidence="5">
    <location>
        <begin position="529"/>
        <end position="538"/>
    </location>
</feature>
<feature type="compositionally biased region" description="Polar residues" evidence="5">
    <location>
        <begin position="557"/>
        <end position="567"/>
    </location>
</feature>
<dbReference type="EMBL" id="CP017623">
    <property type="protein sequence ID" value="AOW26508.1"/>
    <property type="molecule type" value="Genomic_DNA"/>
</dbReference>
<feature type="compositionally biased region" description="Polar residues" evidence="5">
    <location>
        <begin position="309"/>
        <end position="319"/>
    </location>
</feature>
<keyword evidence="1" id="KW-0677">Repeat</keyword>
<feature type="repeat" description="ANK" evidence="3">
    <location>
        <begin position="706"/>
        <end position="738"/>
    </location>
</feature>
<reference evidence="7 8" key="2">
    <citation type="journal article" date="2007" name="Genome Biol.">
        <title>Assembly of the Candida albicans genome into sixteen supercontigs aligned on the eight chromosomes.</title>
        <authorList>
            <person name="van het Hoog M."/>
            <person name="Rast T.J."/>
            <person name="Martchenko M."/>
            <person name="Grindle S."/>
            <person name="Dignard D."/>
            <person name="Hogues H."/>
            <person name="Cuomo C."/>
            <person name="Berriman M."/>
            <person name="Scherer S."/>
            <person name="Magee B.B."/>
            <person name="Whiteway M."/>
            <person name="Chibana H."/>
            <person name="Nantel A."/>
            <person name="Magee P.T."/>
        </authorList>
    </citation>
    <scope>GENOME REANNOTATION</scope>
    <source>
        <strain evidence="8">SC5314 / ATCC MYA-2876</strain>
    </source>
</reference>
<sequence>MSYNSNTHYTPRYGKNHSKKIYDSGTGGREGVTSQGNQSSSTYIGSAGKDRETGTSSLSYSSSRRDTYGGSGYRSRYESYTSKNGSSSSNSYYRTGPKGGSTYYGSRSHSINGQSTTGGVSGNGSSNIPNRRRPGFDRYDSYSKYSDGNDKFISRAGNYSSSSSSRKSSDPTSNYDAKEDKRKSSYVSANNTSDRLNNPMISSDQRSSKFSPQGRSTTRDKKRFESFDFRGDDGAKRSTTKEAHNFLNDSRKSSISDISSQKFSRESSRNVSRESSRRSSIIKIDHHTNVDVSTKPENINSRDNKTEKNMTLSSGSTKPSVEEVSKSLKPTITKKTSFTDYLKSAKTKAKEEKVTIEKSDKTINSEERKTEPIQQSEQLLTDKKDNKSEPNSEVNLKDNTDDSKATAGCALGPDKNTGKNDSDKSETTQPKLARSESFADTSLLSPVNESDTDFNFNELAEIPEAKDGSVVAANVSENIDENENISEAETVIADDLPRLDEGKKLLREQTADVKRHKLKKTKLNTIFSSDEEEEEIQEPDFKLQEPEKLPEDDQHPDFQNSKATTEISNDKTEVNKPEVKEVGEKERNHQLEDRLPIKKEKMRSENAKTSENGVSSKSESKISKSKKLPYKVKRDSSGRSLLQRACKKGNFADVQDYIERGASANEKDFCGFTCLHEAALEGHTQIVKYLIENGANVNAKADEAGDSETPLIDAAENKHLDCVKVLLENDADPTIFNIDGFTALTKIYNEHEGEEGYDEIIQVLEEATANYNSRLPREVQFVSDAPIGSGPIMEDPNDNYFAELIKGKGIYKYAAENSKEKTAEYFVAGHNLEGKPDILILAARNGHTELVDIILGLNPTPFNIDTESSCGVTALLASIGRGHFEVVDSLLSKGADPFKTRKKDGLNALEIAQHSPHFDSREVSVIMKFMEKKSGTKILSGIPSRVVSRATSRAPSVPVSSDEDDVVEEKEITAHTENKSAEKKSEDKITKTVNEHVSNRKPHESTGRKLEKTHSNEERKRKREWSDDEPKEPHLLKKSKSDLKLKSLHREFTSDDHHTSESHSDSFAEKRKHLSATPPAPPPPPPPPPSQAVIKAQEEQKIKDAEEARLWQEKVEAKKRARREMFLKSEKEKEQKRKEEEELRAQEEKRIAKAKQEEQERLAREAEEKSKELEEKKVGLRQQLTLDHYPIGLRYCKFDGNPNISAVDKFLPFYVFVIDDKKYAVDLQVSLITSTVVSKVINTVQPHQKREINATEKSKLWKLFFKFIGIDPRNPNCDQRSSITNGQKQFQNLLLHFVEVDLAEEFLKEFPEVHSKAKDNQIDVSLESLSGFSDCVKDDIIVDGNLEIDIDSKKIEKFIPPHLNTRKDIIRTVSTLAHPLW</sequence>
<feature type="compositionally biased region" description="Pro residues" evidence="5">
    <location>
        <begin position="1078"/>
        <end position="1090"/>
    </location>
</feature>
<feature type="compositionally biased region" description="Polar residues" evidence="5">
    <location>
        <begin position="438"/>
        <end position="451"/>
    </location>
</feature>
<feature type="region of interest" description="Disordered" evidence="5">
    <location>
        <begin position="1"/>
        <end position="451"/>
    </location>
</feature>
<dbReference type="KEGG" id="cal:CAALFM_C108700WA"/>
<feature type="repeat" description="ANK" evidence="3">
    <location>
        <begin position="870"/>
        <end position="902"/>
    </location>
</feature>
<reference evidence="7 8" key="3">
    <citation type="journal article" date="2013" name="Genome Biol.">
        <title>Assembly of a phased diploid Candida albicans genome facilitates allele-specific measurements and provides a simple model for repeat and indel structure.</title>
        <authorList>
            <person name="Muzzey D."/>
            <person name="Schwartz K."/>
            <person name="Weissman J.S."/>
            <person name="Sherlock G."/>
        </authorList>
    </citation>
    <scope>NUCLEOTIDE SEQUENCE [LARGE SCALE GENOMIC DNA]</scope>
    <source>
        <strain evidence="8">SC5314 / ATCC MYA-2876</strain>
    </source>
</reference>
<evidence type="ECO:0000313" key="7">
    <source>
        <dbReference type="EMBL" id="AOW26508.1"/>
    </source>
</evidence>
<feature type="compositionally biased region" description="Polar residues" evidence="5">
    <location>
        <begin position="185"/>
        <end position="216"/>
    </location>
</feature>
<feature type="region of interest" description="Disordered" evidence="5">
    <location>
        <begin position="525"/>
        <end position="634"/>
    </location>
</feature>
<keyword evidence="4" id="KW-0175">Coiled coil</keyword>
<protein>
    <submittedName>
        <fullName evidence="7">Uncharacterized protein</fullName>
    </submittedName>
</protein>
<feature type="compositionally biased region" description="Polar residues" evidence="5">
    <location>
        <begin position="32"/>
        <end position="44"/>
    </location>
</feature>
<evidence type="ECO:0000256" key="5">
    <source>
        <dbReference type="SAM" id="MobiDB-lite"/>
    </source>
</evidence>
<feature type="compositionally biased region" description="Basic and acidic residues" evidence="5">
    <location>
        <begin position="416"/>
        <end position="426"/>
    </location>
</feature>
<keyword evidence="2 3" id="KW-0040">ANK repeat</keyword>
<dbReference type="SMART" id="SM00248">
    <property type="entry name" value="ANK"/>
    <property type="match status" value="6"/>
</dbReference>
<feature type="compositionally biased region" description="Low complexity" evidence="5">
    <location>
        <begin position="112"/>
        <end position="127"/>
    </location>
</feature>
<dbReference type="InParanoid" id="A0A1D8PEE1"/>
<feature type="compositionally biased region" description="Basic and acidic residues" evidence="5">
    <location>
        <begin position="134"/>
        <end position="153"/>
    </location>
</feature>
<dbReference type="CGD" id="CAL0000179227">
    <property type="gene designation" value="orf19.12191"/>
</dbReference>
<feature type="coiled-coil region" evidence="4">
    <location>
        <begin position="1124"/>
        <end position="1183"/>
    </location>
</feature>
<feature type="region of interest" description="Disordered" evidence="5">
    <location>
        <begin position="948"/>
        <end position="1101"/>
    </location>
</feature>
<evidence type="ECO:0000256" key="2">
    <source>
        <dbReference type="ARBA" id="ARBA00023043"/>
    </source>
</evidence>
<feature type="compositionally biased region" description="Basic and acidic residues" evidence="5">
    <location>
        <begin position="380"/>
        <end position="404"/>
    </location>
</feature>
<evidence type="ECO:0000256" key="4">
    <source>
        <dbReference type="SAM" id="Coils"/>
    </source>
</evidence>
<feature type="compositionally biased region" description="Basic and acidic residues" evidence="5">
    <location>
        <begin position="263"/>
        <end position="289"/>
    </location>
</feature>
<accession>A0A1D8PEE1</accession>
<feature type="compositionally biased region" description="Polar residues" evidence="5">
    <location>
        <begin position="290"/>
        <end position="299"/>
    </location>
</feature>
<evidence type="ECO:0000256" key="3">
    <source>
        <dbReference type="PROSITE-ProRule" id="PRU00023"/>
    </source>
</evidence>
<dbReference type="OrthoDB" id="194358at2759"/>
<dbReference type="STRING" id="237561.A0A1D8PEE1"/>
<feature type="repeat" description="ANK" evidence="3">
    <location>
        <begin position="637"/>
        <end position="669"/>
    </location>
</feature>
<name>A0A1D8PEE1_CANAL</name>
<dbReference type="InterPro" id="IPR036770">
    <property type="entry name" value="Ankyrin_rpt-contain_sf"/>
</dbReference>
<keyword evidence="8" id="KW-1185">Reference proteome</keyword>
<feature type="compositionally biased region" description="Low complexity" evidence="5">
    <location>
        <begin position="78"/>
        <end position="93"/>
    </location>
</feature>
<feature type="compositionally biased region" description="Basic and acidic residues" evidence="5">
    <location>
        <begin position="969"/>
        <end position="1019"/>
    </location>
</feature>
<organism evidence="7 8">
    <name type="scientific">Candida albicans (strain SC5314 / ATCC MYA-2876)</name>
    <name type="common">Yeast</name>
    <dbReference type="NCBI Taxonomy" id="237561"/>
    <lineage>
        <taxon>Eukaryota</taxon>
        <taxon>Fungi</taxon>
        <taxon>Dikarya</taxon>
        <taxon>Ascomycota</taxon>
        <taxon>Saccharomycotina</taxon>
        <taxon>Pichiomycetes</taxon>
        <taxon>Debaryomycetaceae</taxon>
        <taxon>Candida/Lodderomyces clade</taxon>
        <taxon>Candida</taxon>
    </lineage>
</organism>
<evidence type="ECO:0000256" key="1">
    <source>
        <dbReference type="ARBA" id="ARBA00022737"/>
    </source>
</evidence>
<dbReference type="PROSITE" id="PS50297">
    <property type="entry name" value="ANK_REP_REGION"/>
    <property type="match status" value="3"/>
</dbReference>
<evidence type="ECO:0000313" key="8">
    <source>
        <dbReference type="Proteomes" id="UP000000559"/>
    </source>
</evidence>
<feature type="compositionally biased region" description="Basic and acidic residues" evidence="5">
    <location>
        <begin position="568"/>
        <end position="608"/>
    </location>
</feature>
<dbReference type="VEuPathDB" id="FungiDB:C1_08700W_A"/>
<feature type="compositionally biased region" description="Basic and acidic residues" evidence="5">
    <location>
        <begin position="217"/>
        <end position="254"/>
    </location>
</feature>
<feature type="compositionally biased region" description="Basic and acidic residues" evidence="5">
    <location>
        <begin position="1031"/>
        <end position="1069"/>
    </location>
</feature>
<feature type="compositionally biased region" description="Basic and acidic residues" evidence="5">
    <location>
        <begin position="348"/>
        <end position="371"/>
    </location>
</feature>
<dbReference type="RefSeq" id="XP_723416.2">
    <property type="nucleotide sequence ID" value="XM_718323.2"/>
</dbReference>
<gene>
    <name evidence="7" type="ordered locus">CAALFM_C108700WA</name>
    <name evidence="6" type="ordered locus">orf19.12191</name>
</gene>
<proteinExistence type="predicted"/>
<feature type="repeat" description="ANK" evidence="3">
    <location>
        <begin position="670"/>
        <end position="702"/>
    </location>
</feature>
<dbReference type="PANTHER" id="PTHR24171">
    <property type="entry name" value="ANKYRIN REPEAT DOMAIN-CONTAINING PROTEIN 39-RELATED"/>
    <property type="match status" value="1"/>
</dbReference>